<dbReference type="EMBL" id="QXFJ01000030">
    <property type="protein sequence ID" value="RIV68906.1"/>
    <property type="molecule type" value="Genomic_DNA"/>
</dbReference>
<evidence type="ECO:0008006" key="5">
    <source>
        <dbReference type="Google" id="ProtNLM"/>
    </source>
</evidence>
<dbReference type="Proteomes" id="UP000284189">
    <property type="component" value="Unassembled WGS sequence"/>
</dbReference>
<dbReference type="OrthoDB" id="1091532at2"/>
<gene>
    <name evidence="1" type="ORF">D2U88_17205</name>
    <name evidence="2" type="ORF">FQ019_17005</name>
</gene>
<dbReference type="AlphaFoldDB" id="A0A418N544"/>
<evidence type="ECO:0000313" key="1">
    <source>
        <dbReference type="EMBL" id="RIV68906.1"/>
    </source>
</evidence>
<evidence type="ECO:0000313" key="2">
    <source>
        <dbReference type="EMBL" id="TXK00612.1"/>
    </source>
</evidence>
<protein>
    <recommendedName>
        <fullName evidence="5">TonB-dependent receptor</fullName>
    </recommendedName>
</protein>
<keyword evidence="4" id="KW-1185">Reference proteome</keyword>
<dbReference type="EMBL" id="VNWL01000029">
    <property type="protein sequence ID" value="TXK00612.1"/>
    <property type="molecule type" value="Genomic_DNA"/>
</dbReference>
<proteinExistence type="predicted"/>
<dbReference type="Proteomes" id="UP000321528">
    <property type="component" value="Unassembled WGS sequence"/>
</dbReference>
<comment type="caution">
    <text evidence="1">The sequence shown here is derived from an EMBL/GenBank/DDBJ whole genome shotgun (WGS) entry which is preliminary data.</text>
</comment>
<sequence>MAQTVDLETLGKGKAFKLGGGVSANTVFYDSDQEIGRQPFTYFLQGNLNIMFYQFSMPVSYSYSNQGEQLNYNLPFNFNRLSLHPKYKWIQGHIGDGSMGFSPYTLNGHQFTGGGLELTPNGPWKVSTMVGRLLKATEEDGEERTIPAFRRMGYGLKVGYEKERYILGMTGFYAKDEINSILAVPDDKGITPKENMVLSFEGCYKILENLKVGAEYASTGITQDLRADVLDNGRGNITGLFLKNRASTEYFTAIRTGLDYIFNKSSIGLAYERIDPGYETLGAYYFNSDFENITLNSSTILFNNKVHLSFNIGYQRDDLEKQKQQAIKRTVGAVNIAYNASERLVLSGSYSNFSTFTNAKVNQFDVINDDDLLDNPDEQLDYKQLSQNANININYILSQKQRLQQNLNINYALADVSNAKDGVVHIGNASTFHNGNVSYTLGFPEKGMNITAALNGTLNTIGMEDSTTWGPTLNINHKFFENTLITNFGISHNTNNSTNSSTKITNLRANASYEWKKKHNFNLNLIQLLRNLSTGDSHELTITFGHSYSF</sequence>
<evidence type="ECO:0000313" key="3">
    <source>
        <dbReference type="Proteomes" id="UP000284189"/>
    </source>
</evidence>
<evidence type="ECO:0000313" key="4">
    <source>
        <dbReference type="Proteomes" id="UP000321528"/>
    </source>
</evidence>
<accession>A0A418N544</accession>
<name>A0A418N544_9FLAO</name>
<reference evidence="2 4" key="2">
    <citation type="submission" date="2019-07" db="EMBL/GenBank/DDBJ databases">
        <title>Draft genome of two Muricauda strains isolated from deep sea.</title>
        <authorList>
            <person name="Sun C."/>
        </authorList>
    </citation>
    <scope>NUCLEOTIDE SEQUENCE [LARGE SCALE GENOMIC DNA]</scope>
    <source>
        <strain evidence="2 4">NH166</strain>
    </source>
</reference>
<dbReference type="RefSeq" id="WP_119641743.1">
    <property type="nucleotide sequence ID" value="NZ_QXFJ01000030.1"/>
</dbReference>
<reference evidence="1 3" key="1">
    <citation type="submission" date="2018-08" db="EMBL/GenBank/DDBJ databases">
        <title>Proposal of Muricauda 72 sp.nov. and Muricauda NH166 sp.nov., isolated from seawater.</title>
        <authorList>
            <person name="Cheng H."/>
            <person name="Wu Y.-H."/>
            <person name="Guo L.-L."/>
            <person name="Xu X.-W."/>
        </authorList>
    </citation>
    <scope>NUCLEOTIDE SEQUENCE [LARGE SCALE GENOMIC DNA]</scope>
    <source>
        <strain evidence="1 3">NH166</strain>
    </source>
</reference>
<organism evidence="1 3">
    <name type="scientific">Flagellimonas aequoris</name>
    <dbReference type="NCBI Taxonomy" id="2306997"/>
    <lineage>
        <taxon>Bacteria</taxon>
        <taxon>Pseudomonadati</taxon>
        <taxon>Bacteroidota</taxon>
        <taxon>Flavobacteriia</taxon>
        <taxon>Flavobacteriales</taxon>
        <taxon>Flavobacteriaceae</taxon>
        <taxon>Flagellimonas</taxon>
    </lineage>
</organism>